<evidence type="ECO:0000313" key="6">
    <source>
        <dbReference type="Proteomes" id="UP001443914"/>
    </source>
</evidence>
<dbReference type="EMBL" id="JBDFQZ010000014">
    <property type="protein sequence ID" value="KAK9665167.1"/>
    <property type="molecule type" value="Genomic_DNA"/>
</dbReference>
<dbReference type="Proteomes" id="UP001443914">
    <property type="component" value="Unassembled WGS sequence"/>
</dbReference>
<keyword evidence="1" id="KW-0346">Stress response</keyword>
<dbReference type="InterPro" id="IPR002068">
    <property type="entry name" value="A-crystallin/Hsp20_dom"/>
</dbReference>
<evidence type="ECO:0000259" key="4">
    <source>
        <dbReference type="PROSITE" id="PS01031"/>
    </source>
</evidence>
<dbReference type="GO" id="GO:0009408">
    <property type="term" value="P:response to heat"/>
    <property type="evidence" value="ECO:0007669"/>
    <property type="project" value="InterPro"/>
</dbReference>
<organism evidence="5 6">
    <name type="scientific">Saponaria officinalis</name>
    <name type="common">Common soapwort</name>
    <name type="synonym">Lychnis saponaria</name>
    <dbReference type="NCBI Taxonomy" id="3572"/>
    <lineage>
        <taxon>Eukaryota</taxon>
        <taxon>Viridiplantae</taxon>
        <taxon>Streptophyta</taxon>
        <taxon>Embryophyta</taxon>
        <taxon>Tracheophyta</taxon>
        <taxon>Spermatophyta</taxon>
        <taxon>Magnoliopsida</taxon>
        <taxon>eudicotyledons</taxon>
        <taxon>Gunneridae</taxon>
        <taxon>Pentapetalae</taxon>
        <taxon>Caryophyllales</taxon>
        <taxon>Caryophyllaceae</taxon>
        <taxon>Caryophylleae</taxon>
        <taxon>Saponaria</taxon>
    </lineage>
</organism>
<dbReference type="InterPro" id="IPR044587">
    <property type="entry name" value="HSP21-like"/>
</dbReference>
<comment type="caution">
    <text evidence="5">The sequence shown here is derived from an EMBL/GenBank/DDBJ whole genome shotgun (WGS) entry which is preliminary data.</text>
</comment>
<evidence type="ECO:0000256" key="2">
    <source>
        <dbReference type="PROSITE-ProRule" id="PRU00285"/>
    </source>
</evidence>
<dbReference type="PROSITE" id="PS01031">
    <property type="entry name" value="SHSP"/>
    <property type="match status" value="1"/>
</dbReference>
<dbReference type="Gene3D" id="2.60.40.790">
    <property type="match status" value="1"/>
</dbReference>
<dbReference type="AlphaFoldDB" id="A0AAW1GUB7"/>
<evidence type="ECO:0000313" key="5">
    <source>
        <dbReference type="EMBL" id="KAK9665167.1"/>
    </source>
</evidence>
<name>A0AAW1GUB7_SAPOF</name>
<keyword evidence="6" id="KW-1185">Reference proteome</keyword>
<dbReference type="Pfam" id="PF00011">
    <property type="entry name" value="HSP20"/>
    <property type="match status" value="1"/>
</dbReference>
<dbReference type="CDD" id="cd06464">
    <property type="entry name" value="ACD_sHsps-like"/>
    <property type="match status" value="1"/>
</dbReference>
<evidence type="ECO:0000256" key="1">
    <source>
        <dbReference type="ARBA" id="ARBA00023016"/>
    </source>
</evidence>
<feature type="domain" description="SHSP" evidence="4">
    <location>
        <begin position="97"/>
        <end position="198"/>
    </location>
</feature>
<accession>A0AAW1GUB7</accession>
<sequence length="201" mass="21841">MASAVLTCLASPILSNKATSSPSKAALLPQPVIFRGLASPKTTPCSRVSSLVVRALPDEGGPSKEISHVDLRMRKDLSHVDPLLQLNLNMSVPMVDTSPNAIRIPWSTSEDENKMRMWFDMPGLTAEGIDVNVENDVLIVKGKDSIDATGRKFDCKLQLPVNCAKEETEAVLKNGALYITVPKIPKSEQMKSLHVPVKVIT</sequence>
<protein>
    <recommendedName>
        <fullName evidence="4">SHSP domain-containing protein</fullName>
    </recommendedName>
</protein>
<evidence type="ECO:0000256" key="3">
    <source>
        <dbReference type="RuleBase" id="RU003616"/>
    </source>
</evidence>
<proteinExistence type="inferred from homology"/>
<dbReference type="PANTHER" id="PTHR46733:SF4">
    <property type="entry name" value="HEAT SHOCK PROTEIN 21, CHLOROPLASTIC"/>
    <property type="match status" value="1"/>
</dbReference>
<dbReference type="PANTHER" id="PTHR46733">
    <property type="entry name" value="26.5 KDA HEAT SHOCK PROTEIN, MITOCHONDRIAL"/>
    <property type="match status" value="1"/>
</dbReference>
<comment type="similarity">
    <text evidence="2 3">Belongs to the small heat shock protein (HSP20) family.</text>
</comment>
<reference evidence="5" key="1">
    <citation type="submission" date="2024-03" db="EMBL/GenBank/DDBJ databases">
        <title>WGS assembly of Saponaria officinalis var. Norfolk2.</title>
        <authorList>
            <person name="Jenkins J."/>
            <person name="Shu S."/>
            <person name="Grimwood J."/>
            <person name="Barry K."/>
            <person name="Goodstein D."/>
            <person name="Schmutz J."/>
            <person name="Leebens-Mack J."/>
            <person name="Osbourn A."/>
        </authorList>
    </citation>
    <scope>NUCLEOTIDE SEQUENCE [LARGE SCALE GENOMIC DNA]</scope>
    <source>
        <strain evidence="5">JIC</strain>
    </source>
</reference>
<dbReference type="InterPro" id="IPR008978">
    <property type="entry name" value="HSP20-like_chaperone"/>
</dbReference>
<dbReference type="SUPFAM" id="SSF49764">
    <property type="entry name" value="HSP20-like chaperones"/>
    <property type="match status" value="1"/>
</dbReference>
<gene>
    <name evidence="5" type="ORF">RND81_14G095000</name>
</gene>